<dbReference type="InterPro" id="IPR050221">
    <property type="entry name" value="26S_Proteasome_ATPase"/>
</dbReference>
<dbReference type="InterPro" id="IPR054472">
    <property type="entry name" value="WHD"/>
</dbReference>
<gene>
    <name evidence="5" type="ORF">NIES267_10010</name>
</gene>
<name>A0A1Z4LK07_9CYAN</name>
<keyword evidence="3" id="KW-0067">ATP-binding</keyword>
<protein>
    <submittedName>
        <fullName evidence="5">ATPase central domain-containing protein</fullName>
    </submittedName>
</protein>
<evidence type="ECO:0000256" key="1">
    <source>
        <dbReference type="ARBA" id="ARBA00006914"/>
    </source>
</evidence>
<dbReference type="Pfam" id="PF22977">
    <property type="entry name" value="WHD"/>
    <property type="match status" value="1"/>
</dbReference>
<dbReference type="OrthoDB" id="9806903at2"/>
<keyword evidence="2" id="KW-0547">Nucleotide-binding</keyword>
<keyword evidence="6" id="KW-1185">Reference proteome</keyword>
<dbReference type="InterPro" id="IPR003959">
    <property type="entry name" value="ATPase_AAA_core"/>
</dbReference>
<accession>A0A1Z4LK07</accession>
<dbReference type="PANTHER" id="PTHR23073">
    <property type="entry name" value="26S PROTEASOME REGULATORY SUBUNIT"/>
    <property type="match status" value="1"/>
</dbReference>
<dbReference type="InterPro" id="IPR003593">
    <property type="entry name" value="AAA+_ATPase"/>
</dbReference>
<evidence type="ECO:0000256" key="3">
    <source>
        <dbReference type="ARBA" id="ARBA00022840"/>
    </source>
</evidence>
<dbReference type="Gene3D" id="3.40.50.300">
    <property type="entry name" value="P-loop containing nucleotide triphosphate hydrolases"/>
    <property type="match status" value="1"/>
</dbReference>
<dbReference type="GO" id="GO:0005524">
    <property type="term" value="F:ATP binding"/>
    <property type="evidence" value="ECO:0007669"/>
    <property type="project" value="UniProtKB-KW"/>
</dbReference>
<dbReference type="SMART" id="SM00382">
    <property type="entry name" value="AAA"/>
    <property type="match status" value="1"/>
</dbReference>
<reference evidence="5 6" key="1">
    <citation type="submission" date="2017-06" db="EMBL/GenBank/DDBJ databases">
        <title>Genome sequencing of cyanobaciteial culture collection at National Institute for Environmental Studies (NIES).</title>
        <authorList>
            <person name="Hirose Y."/>
            <person name="Shimura Y."/>
            <person name="Fujisawa T."/>
            <person name="Nakamura Y."/>
            <person name="Kawachi M."/>
        </authorList>
    </citation>
    <scope>NUCLEOTIDE SEQUENCE [LARGE SCALE GENOMIC DNA]</scope>
    <source>
        <strain evidence="5 6">NIES-267</strain>
    </source>
</reference>
<dbReference type="SUPFAM" id="SSF52540">
    <property type="entry name" value="P-loop containing nucleoside triphosphate hydrolases"/>
    <property type="match status" value="1"/>
</dbReference>
<evidence type="ECO:0000313" key="6">
    <source>
        <dbReference type="Proteomes" id="UP000218418"/>
    </source>
</evidence>
<dbReference type="GO" id="GO:0016887">
    <property type="term" value="F:ATP hydrolysis activity"/>
    <property type="evidence" value="ECO:0007669"/>
    <property type="project" value="InterPro"/>
</dbReference>
<comment type="similarity">
    <text evidence="1">Belongs to the AAA ATPase family.</text>
</comment>
<feature type="domain" description="AAA+ ATPase" evidence="4">
    <location>
        <begin position="443"/>
        <end position="575"/>
    </location>
</feature>
<dbReference type="EMBL" id="AP018227">
    <property type="protein sequence ID" value="BAY81524.1"/>
    <property type="molecule type" value="Genomic_DNA"/>
</dbReference>
<dbReference type="AlphaFoldDB" id="A0A1Z4LK07"/>
<evidence type="ECO:0000256" key="2">
    <source>
        <dbReference type="ARBA" id="ARBA00022741"/>
    </source>
</evidence>
<dbReference type="Pfam" id="PF00004">
    <property type="entry name" value="AAA"/>
    <property type="match status" value="1"/>
</dbReference>
<evidence type="ECO:0000313" key="5">
    <source>
        <dbReference type="EMBL" id="BAY81524.1"/>
    </source>
</evidence>
<evidence type="ECO:0000259" key="4">
    <source>
        <dbReference type="SMART" id="SM00382"/>
    </source>
</evidence>
<organism evidence="5 6">
    <name type="scientific">Calothrix parasitica NIES-267</name>
    <dbReference type="NCBI Taxonomy" id="1973488"/>
    <lineage>
        <taxon>Bacteria</taxon>
        <taxon>Bacillati</taxon>
        <taxon>Cyanobacteriota</taxon>
        <taxon>Cyanophyceae</taxon>
        <taxon>Nostocales</taxon>
        <taxon>Calotrichaceae</taxon>
        <taxon>Calothrix</taxon>
    </lineage>
</organism>
<sequence length="658" mass="74138">MDNWQSLNYQYLTNAIAIVGEALYHRARSIQNQSVEASSDVLSSFEVKGQENVALISASSNLENICTIFHLSDFERDLLLLCTGMELNPGWTSWCAVAQDNPKLDYPTFNLALSILKNPDWNALNPAASLRRWGLIEIGNSHILTIAPLRINERILHYLMGVSHLDEELIEIVEVVEGVDFLVDSHQLLVEQIRKTWLNKIHSQTLPIIQLCGGEIASKRNIAATACNQLGLNLYSINLSNIPANIDDIHRFIRLWKREYLLNKSVLFLECSTASSDTNKENAINLLIDKIISPIVISTEERRVILHRPAITFDVYKPTAKEQRNIWNQALKRNSFHINGFVDTLISQFNLSSNAIEAVSINAIGYETTDVSTLENQLWDTCRIQARPQLDDLAQRILPATAWDDLVLPLPQRQTLQEIVSHVRQRAKVYENWGFSTKGSNGLGVTALFAGTSGTGKTMAASVLARELNLDLYRIDLSSVVSKYIGETEKNLRRVFDAAEAGGVILLFDEADALFGKRSDVKDSRDRYANMEVSYLLQRMEAYRGLAILTTNLKDSIDTAFMRRIRFIVKFPFPDANQRAEIWQRIFPKDTPSEGLNIKKLAKLNVAGGNIRNIALNAAFLAADEQQPVMMKHLLQAAESEYIKLERTLTDAEKLGWV</sequence>
<dbReference type="Proteomes" id="UP000218418">
    <property type="component" value="Chromosome"/>
</dbReference>
<proteinExistence type="inferred from homology"/>
<dbReference type="InterPro" id="IPR027417">
    <property type="entry name" value="P-loop_NTPase"/>
</dbReference>
<dbReference type="CDD" id="cd19481">
    <property type="entry name" value="RecA-like_protease"/>
    <property type="match status" value="1"/>
</dbReference>